<dbReference type="AlphaFoldDB" id="A0AAV6TWJ3"/>
<accession>A0AAV6TWJ3</accession>
<dbReference type="EMBL" id="JAFNEN010000916">
    <property type="protein sequence ID" value="KAG8176134.1"/>
    <property type="molecule type" value="Genomic_DNA"/>
</dbReference>
<dbReference type="Proteomes" id="UP000827092">
    <property type="component" value="Unassembled WGS sequence"/>
</dbReference>
<sequence length="80" mass="8732">MRSGVLSMILNIWLLQPLPCAATDKRIKPEYHNMPSFTQCNLDRGKAATAELAAPVDGAISDILFLQEPYLDQSGCIGLV</sequence>
<comment type="caution">
    <text evidence="2">The sequence shown here is derived from an EMBL/GenBank/DDBJ whole genome shotgun (WGS) entry which is preliminary data.</text>
</comment>
<evidence type="ECO:0000313" key="3">
    <source>
        <dbReference type="Proteomes" id="UP000827092"/>
    </source>
</evidence>
<gene>
    <name evidence="2" type="ORF">JTE90_012388</name>
</gene>
<feature type="chain" id="PRO_5043865653" evidence="1">
    <location>
        <begin position="23"/>
        <end position="80"/>
    </location>
</feature>
<name>A0AAV6TWJ3_9ARAC</name>
<reference evidence="2 3" key="1">
    <citation type="journal article" date="2022" name="Nat. Ecol. Evol.">
        <title>A masculinizing supergene underlies an exaggerated male reproductive morph in a spider.</title>
        <authorList>
            <person name="Hendrickx F."/>
            <person name="De Corte Z."/>
            <person name="Sonet G."/>
            <person name="Van Belleghem S.M."/>
            <person name="Kostlbacher S."/>
            <person name="Vangestel C."/>
        </authorList>
    </citation>
    <scope>NUCLEOTIDE SEQUENCE [LARGE SCALE GENOMIC DNA]</scope>
    <source>
        <strain evidence="2">W744_W776</strain>
    </source>
</reference>
<evidence type="ECO:0000256" key="1">
    <source>
        <dbReference type="SAM" id="SignalP"/>
    </source>
</evidence>
<keyword evidence="3" id="KW-1185">Reference proteome</keyword>
<proteinExistence type="predicted"/>
<organism evidence="2 3">
    <name type="scientific">Oedothorax gibbosus</name>
    <dbReference type="NCBI Taxonomy" id="931172"/>
    <lineage>
        <taxon>Eukaryota</taxon>
        <taxon>Metazoa</taxon>
        <taxon>Ecdysozoa</taxon>
        <taxon>Arthropoda</taxon>
        <taxon>Chelicerata</taxon>
        <taxon>Arachnida</taxon>
        <taxon>Araneae</taxon>
        <taxon>Araneomorphae</taxon>
        <taxon>Entelegynae</taxon>
        <taxon>Araneoidea</taxon>
        <taxon>Linyphiidae</taxon>
        <taxon>Erigoninae</taxon>
        <taxon>Oedothorax</taxon>
    </lineage>
</organism>
<feature type="signal peptide" evidence="1">
    <location>
        <begin position="1"/>
        <end position="22"/>
    </location>
</feature>
<protein>
    <submittedName>
        <fullName evidence="2">Uncharacterized protein</fullName>
    </submittedName>
</protein>
<keyword evidence="1" id="KW-0732">Signal</keyword>
<evidence type="ECO:0000313" key="2">
    <source>
        <dbReference type="EMBL" id="KAG8176134.1"/>
    </source>
</evidence>